<accession>A0ABZ0TPC1</accession>
<name>A0ABZ0TPC1_9SPHI</name>
<evidence type="ECO:0000256" key="1">
    <source>
        <dbReference type="ARBA" id="ARBA00004141"/>
    </source>
</evidence>
<keyword evidence="6 7" id="KW-0472">Membrane</keyword>
<keyword evidence="11" id="KW-1185">Reference proteome</keyword>
<comment type="subcellular location">
    <subcellularLocation>
        <location evidence="1">Membrane</location>
        <topology evidence="1">Multi-pass membrane protein</topology>
    </subcellularLocation>
</comment>
<sequence>MSTLWQNIQYKMLRSGNKLNLLIGINVAVFLIINVSAVIEHLLTSFNQPSMIAYYANEYFATTAYLPKLLTRFWTPFTYMFMHEGILHILFNMLWLYWMGRIFEEYLGNKRTVGLYIMGGLAGAFFYITCFNIFPAFTHNPALQAVPAVGASASVMAIMVATATLLPNYTISLLLFGPVKLKWLVGVTLIIDFLLIVGSNPGGEIAHLGGALFGFIYIKQLQKGHDWVTGIGNIFKSRPKLKVVAKNTGKNNAEYPRQEEIDRILDKISQSGYDSLNKQEKEILFRASNNES</sequence>
<feature type="domain" description="DUF6576" evidence="9">
    <location>
        <begin position="254"/>
        <end position="289"/>
    </location>
</feature>
<evidence type="ECO:0000313" key="10">
    <source>
        <dbReference type="EMBL" id="WPU94043.1"/>
    </source>
</evidence>
<evidence type="ECO:0000259" key="9">
    <source>
        <dbReference type="Pfam" id="PF20216"/>
    </source>
</evidence>
<evidence type="ECO:0000256" key="3">
    <source>
        <dbReference type="ARBA" id="ARBA00022692"/>
    </source>
</evidence>
<dbReference type="PANTHER" id="PTHR43731:SF14">
    <property type="entry name" value="PRESENILIN-ASSOCIATED RHOMBOID-LIKE PROTEIN, MITOCHONDRIAL"/>
    <property type="match status" value="1"/>
</dbReference>
<dbReference type="Pfam" id="PF01694">
    <property type="entry name" value="Rhomboid"/>
    <property type="match status" value="1"/>
</dbReference>
<evidence type="ECO:0000256" key="2">
    <source>
        <dbReference type="ARBA" id="ARBA00009045"/>
    </source>
</evidence>
<feature type="domain" description="Peptidase S54 rhomboid" evidence="8">
    <location>
        <begin position="72"/>
        <end position="218"/>
    </location>
</feature>
<organism evidence="10 11">
    <name type="scientific">Mucilaginibacter sabulilitoris</name>
    <dbReference type="NCBI Taxonomy" id="1173583"/>
    <lineage>
        <taxon>Bacteria</taxon>
        <taxon>Pseudomonadati</taxon>
        <taxon>Bacteroidota</taxon>
        <taxon>Sphingobacteriia</taxon>
        <taxon>Sphingobacteriales</taxon>
        <taxon>Sphingobacteriaceae</taxon>
        <taxon>Mucilaginibacter</taxon>
    </lineage>
</organism>
<dbReference type="SUPFAM" id="SSF144091">
    <property type="entry name" value="Rhomboid-like"/>
    <property type="match status" value="1"/>
</dbReference>
<evidence type="ECO:0000256" key="5">
    <source>
        <dbReference type="ARBA" id="ARBA00022989"/>
    </source>
</evidence>
<dbReference type="InterPro" id="IPR022764">
    <property type="entry name" value="Peptidase_S54_rhomboid_dom"/>
</dbReference>
<evidence type="ECO:0000256" key="6">
    <source>
        <dbReference type="ARBA" id="ARBA00023136"/>
    </source>
</evidence>
<dbReference type="InterPro" id="IPR046483">
    <property type="entry name" value="DUF6576"/>
</dbReference>
<evidence type="ECO:0000256" key="7">
    <source>
        <dbReference type="SAM" id="Phobius"/>
    </source>
</evidence>
<protein>
    <submittedName>
        <fullName evidence="10">Rhomboid family intramembrane serine protease</fullName>
        <ecNumber evidence="10">3.4.21.-</ecNumber>
    </submittedName>
</protein>
<dbReference type="EC" id="3.4.21.-" evidence="10"/>
<feature type="transmembrane region" description="Helical" evidence="7">
    <location>
        <begin position="77"/>
        <end position="100"/>
    </location>
</feature>
<dbReference type="Pfam" id="PF20216">
    <property type="entry name" value="DUF6576"/>
    <property type="match status" value="1"/>
</dbReference>
<proteinExistence type="inferred from homology"/>
<keyword evidence="3 7" id="KW-0812">Transmembrane</keyword>
<dbReference type="Gene3D" id="1.20.1540.10">
    <property type="entry name" value="Rhomboid-like"/>
    <property type="match status" value="1"/>
</dbReference>
<feature type="transmembrane region" description="Helical" evidence="7">
    <location>
        <begin position="112"/>
        <end position="134"/>
    </location>
</feature>
<dbReference type="RefSeq" id="WP_321563169.1">
    <property type="nucleotide sequence ID" value="NZ_CP139558.1"/>
</dbReference>
<gene>
    <name evidence="10" type="ORF">SNE25_00705</name>
</gene>
<evidence type="ECO:0000256" key="4">
    <source>
        <dbReference type="ARBA" id="ARBA00022801"/>
    </source>
</evidence>
<dbReference type="InterPro" id="IPR050925">
    <property type="entry name" value="Rhomboid_protease_S54"/>
</dbReference>
<keyword evidence="5 7" id="KW-1133">Transmembrane helix</keyword>
<evidence type="ECO:0000259" key="8">
    <source>
        <dbReference type="Pfam" id="PF01694"/>
    </source>
</evidence>
<dbReference type="EMBL" id="CP139558">
    <property type="protein sequence ID" value="WPU94043.1"/>
    <property type="molecule type" value="Genomic_DNA"/>
</dbReference>
<feature type="transmembrane region" description="Helical" evidence="7">
    <location>
        <begin position="181"/>
        <end position="199"/>
    </location>
</feature>
<dbReference type="PANTHER" id="PTHR43731">
    <property type="entry name" value="RHOMBOID PROTEASE"/>
    <property type="match status" value="1"/>
</dbReference>
<dbReference type="Proteomes" id="UP001324380">
    <property type="component" value="Chromosome"/>
</dbReference>
<reference evidence="10 11" key="1">
    <citation type="submission" date="2023-11" db="EMBL/GenBank/DDBJ databases">
        <title>Analysis of the Genomes of Mucilaginibacter gossypii cycad 4 and M. sabulilitoris SNA2: microbes with the potential for plant growth promotion.</title>
        <authorList>
            <person name="Hirsch A.M."/>
            <person name="Humm E."/>
            <person name="Rubbi M."/>
            <person name="Del Vecchio G."/>
            <person name="Ha S.M."/>
            <person name="Pellegrini M."/>
            <person name="Gunsalus R.P."/>
        </authorList>
    </citation>
    <scope>NUCLEOTIDE SEQUENCE [LARGE SCALE GENOMIC DNA]</scope>
    <source>
        <strain evidence="10 11">SNA2</strain>
    </source>
</reference>
<feature type="transmembrane region" description="Helical" evidence="7">
    <location>
        <begin position="21"/>
        <end position="39"/>
    </location>
</feature>
<dbReference type="GO" id="GO:0006508">
    <property type="term" value="P:proteolysis"/>
    <property type="evidence" value="ECO:0007669"/>
    <property type="project" value="UniProtKB-KW"/>
</dbReference>
<dbReference type="GO" id="GO:0008233">
    <property type="term" value="F:peptidase activity"/>
    <property type="evidence" value="ECO:0007669"/>
    <property type="project" value="UniProtKB-KW"/>
</dbReference>
<comment type="similarity">
    <text evidence="2">Belongs to the peptidase S54 family.</text>
</comment>
<keyword evidence="4 10" id="KW-0378">Hydrolase</keyword>
<evidence type="ECO:0000313" key="11">
    <source>
        <dbReference type="Proteomes" id="UP001324380"/>
    </source>
</evidence>
<keyword evidence="10" id="KW-0645">Protease</keyword>
<dbReference type="InterPro" id="IPR035952">
    <property type="entry name" value="Rhomboid-like_sf"/>
</dbReference>
<feature type="transmembrane region" description="Helical" evidence="7">
    <location>
        <begin position="146"/>
        <end position="169"/>
    </location>
</feature>